<dbReference type="InterPro" id="IPR035437">
    <property type="entry name" value="SNase_OB-fold_sf"/>
</dbReference>
<keyword evidence="3" id="KW-0378">Hydrolase</keyword>
<dbReference type="RefSeq" id="WP_009202081.1">
    <property type="nucleotide sequence ID" value="NZ_ACJX03000001.1"/>
</dbReference>
<dbReference type="eggNOG" id="COG1525">
    <property type="taxonomic scope" value="Bacteria"/>
</dbReference>
<dbReference type="SUPFAM" id="SSF50199">
    <property type="entry name" value="Staphylococcal nuclease"/>
    <property type="match status" value="1"/>
</dbReference>
<keyword evidence="2" id="KW-0255">Endonuclease</keyword>
<dbReference type="GO" id="GO:0004519">
    <property type="term" value="F:endonuclease activity"/>
    <property type="evidence" value="ECO:0007669"/>
    <property type="project" value="UniProtKB-KW"/>
</dbReference>
<evidence type="ECO:0000256" key="3">
    <source>
        <dbReference type="ARBA" id="ARBA00022801"/>
    </source>
</evidence>
<evidence type="ECO:0000256" key="1">
    <source>
        <dbReference type="ARBA" id="ARBA00022722"/>
    </source>
</evidence>
<evidence type="ECO:0000313" key="6">
    <source>
        <dbReference type="Proteomes" id="UP000005273"/>
    </source>
</evidence>
<sequence>MKSLVSPKGKRRLIRKALLAAFLIFLYLFSGNLGEKEALVIDVIDGDTVVAVTEEGEKETVRYLLIDTPELHHPRRGEEELGREAKAFNASLVAGRKVRFELDAEKRDRYGRLLAYAWIEEKGEEKMVNEMLVKEGLALPYFIPPNGKYLDRISEAAKRAKVRNVGLWKIARKRVYTPDQVYSALPYIAGRYITLVMRIEEAKKSGSRWLLYERKSRCQLVIYDNNEHLLGAKDFIVGRKIRAIGKITASHNGAEMIISDTSQIEIEVKAKSRVSKRAVRVL</sequence>
<dbReference type="STRING" id="592015.HMPREF1705_04552"/>
<dbReference type="PROSITE" id="PS50830">
    <property type="entry name" value="TNASE_3"/>
    <property type="match status" value="1"/>
</dbReference>
<name>A0A0T5XAI9_9BACT</name>
<dbReference type="InterPro" id="IPR016071">
    <property type="entry name" value="Staphylococal_nuclease_OB-fold"/>
</dbReference>
<reference evidence="6" key="1">
    <citation type="submission" date="2012-09" db="EMBL/GenBank/DDBJ databases">
        <authorList>
            <person name="Weinstock G."/>
            <person name="Sodergren E."/>
            <person name="Clifton S."/>
            <person name="Fulton L."/>
            <person name="Fulton B."/>
            <person name="Courtney L."/>
            <person name="Fronick C."/>
            <person name="Harrison M."/>
            <person name="Strong C."/>
            <person name="Farmer C."/>
            <person name="Delehaunty K."/>
            <person name="Markovic C."/>
            <person name="Hall O."/>
            <person name="Minx P."/>
            <person name="Tomlinson C."/>
            <person name="Mitreva M."/>
            <person name="Nelson J."/>
            <person name="Hou S."/>
            <person name="Wollam A."/>
            <person name="Pepin K.H."/>
            <person name="Johnson M."/>
            <person name="Bhonagiri V."/>
            <person name="Nash W.E."/>
            <person name="Suruliraj S."/>
            <person name="Warren W."/>
            <person name="Chinwalla A."/>
            <person name="Mardis E.R."/>
            <person name="Wilson R.K."/>
        </authorList>
    </citation>
    <scope>NUCLEOTIDE SEQUENCE [LARGE SCALE GENOMIC DNA]</scope>
    <source>
        <strain evidence="6">OS1</strain>
    </source>
</reference>
<keyword evidence="6" id="KW-1185">Reference proteome</keyword>
<evidence type="ECO:0000313" key="5">
    <source>
        <dbReference type="EMBL" id="KRT35282.1"/>
    </source>
</evidence>
<feature type="domain" description="TNase-like" evidence="4">
    <location>
        <begin position="34"/>
        <end position="170"/>
    </location>
</feature>
<gene>
    <name evidence="5" type="ORF">HMPREF1705_04552</name>
</gene>
<dbReference type="Gene3D" id="2.40.50.90">
    <property type="match status" value="1"/>
</dbReference>
<dbReference type="Pfam" id="PF00565">
    <property type="entry name" value="SNase"/>
    <property type="match status" value="1"/>
</dbReference>
<evidence type="ECO:0000259" key="4">
    <source>
        <dbReference type="PROSITE" id="PS50830"/>
    </source>
</evidence>
<protein>
    <submittedName>
        <fullName evidence="5">Nuclease-like protein</fullName>
    </submittedName>
</protein>
<proteinExistence type="predicted"/>
<organism evidence="5 6">
    <name type="scientific">Acetomicrobium hydrogeniformans ATCC BAA-1850</name>
    <dbReference type="NCBI Taxonomy" id="592015"/>
    <lineage>
        <taxon>Bacteria</taxon>
        <taxon>Thermotogati</taxon>
        <taxon>Synergistota</taxon>
        <taxon>Synergistia</taxon>
        <taxon>Synergistales</taxon>
        <taxon>Acetomicrobiaceae</taxon>
        <taxon>Acetomicrobium</taxon>
    </lineage>
</organism>
<dbReference type="AlphaFoldDB" id="A0A0T5XAI9"/>
<dbReference type="SMART" id="SM00318">
    <property type="entry name" value="SNc"/>
    <property type="match status" value="1"/>
</dbReference>
<comment type="caution">
    <text evidence="5">The sequence shown here is derived from an EMBL/GenBank/DDBJ whole genome shotgun (WGS) entry which is preliminary data.</text>
</comment>
<dbReference type="Proteomes" id="UP000005273">
    <property type="component" value="Unassembled WGS sequence"/>
</dbReference>
<dbReference type="PANTHER" id="PTHR12302">
    <property type="entry name" value="EBNA2 BINDING PROTEIN P100"/>
    <property type="match status" value="1"/>
</dbReference>
<dbReference type="GO" id="GO:0016787">
    <property type="term" value="F:hydrolase activity"/>
    <property type="evidence" value="ECO:0007669"/>
    <property type="project" value="UniProtKB-KW"/>
</dbReference>
<accession>A0A0T5XAI9</accession>
<dbReference type="OrthoDB" id="4376109at2"/>
<keyword evidence="1" id="KW-0540">Nuclease</keyword>
<dbReference type="EMBL" id="ACJX03000001">
    <property type="protein sequence ID" value="KRT35282.1"/>
    <property type="molecule type" value="Genomic_DNA"/>
</dbReference>
<evidence type="ECO:0000256" key="2">
    <source>
        <dbReference type="ARBA" id="ARBA00022759"/>
    </source>
</evidence>
<dbReference type="PANTHER" id="PTHR12302:SF3">
    <property type="entry name" value="SERINE_THREONINE-PROTEIN KINASE 31"/>
    <property type="match status" value="1"/>
</dbReference>